<protein>
    <submittedName>
        <fullName evidence="1">Uncharacterized protein</fullName>
    </submittedName>
</protein>
<dbReference type="Proteomes" id="UP000320888">
    <property type="component" value="Unassembled WGS sequence"/>
</dbReference>
<dbReference type="OrthoDB" id="3855658at2"/>
<keyword evidence="2" id="KW-1185">Reference proteome</keyword>
<gene>
    <name evidence="1" type="ORF">FNZ23_07420</name>
</gene>
<dbReference type="RefSeq" id="WP_143941552.1">
    <property type="nucleotide sequence ID" value="NZ_VKLS01000052.1"/>
</dbReference>
<dbReference type="EMBL" id="VKLS01000052">
    <property type="protein sequence ID" value="TSB42890.1"/>
    <property type="molecule type" value="Genomic_DNA"/>
</dbReference>
<comment type="caution">
    <text evidence="1">The sequence shown here is derived from an EMBL/GenBank/DDBJ whole genome shotgun (WGS) entry which is preliminary data.</text>
</comment>
<sequence length="101" mass="10791">MTITSLNTQAAALASAERMAVAYPGLPGAYLTSHSIAPNEVHALVDCPSHFEAWREALDIPTDAVTVDHVDDRVTLEFSMLRDGVDWRVFCVSYLGAGGAG</sequence>
<proteinExistence type="predicted"/>
<organism evidence="1 2">
    <name type="scientific">Streptomyces benahoarensis</name>
    <dbReference type="NCBI Taxonomy" id="2595054"/>
    <lineage>
        <taxon>Bacteria</taxon>
        <taxon>Bacillati</taxon>
        <taxon>Actinomycetota</taxon>
        <taxon>Actinomycetes</taxon>
        <taxon>Kitasatosporales</taxon>
        <taxon>Streptomycetaceae</taxon>
        <taxon>Streptomyces</taxon>
    </lineage>
</organism>
<reference evidence="1 2" key="1">
    <citation type="submission" date="2019-07" db="EMBL/GenBank/DDBJ databases">
        <title>Draft genome for Streptomyces benahoarensis MZ03-48.</title>
        <authorList>
            <person name="Gonzalez-Pimentel J.L."/>
        </authorList>
    </citation>
    <scope>NUCLEOTIDE SEQUENCE [LARGE SCALE GENOMIC DNA]</scope>
    <source>
        <strain evidence="1 2">MZ03-48</strain>
    </source>
</reference>
<name>A0A553ZN57_9ACTN</name>
<evidence type="ECO:0000313" key="2">
    <source>
        <dbReference type="Proteomes" id="UP000320888"/>
    </source>
</evidence>
<evidence type="ECO:0000313" key="1">
    <source>
        <dbReference type="EMBL" id="TSB42890.1"/>
    </source>
</evidence>
<accession>A0A553ZN57</accession>
<dbReference type="AlphaFoldDB" id="A0A553ZN57"/>